<evidence type="ECO:0000256" key="1">
    <source>
        <dbReference type="PROSITE-ProRule" id="PRU10141"/>
    </source>
</evidence>
<dbReference type="InterPro" id="IPR017441">
    <property type="entry name" value="Protein_kinase_ATP_BS"/>
</dbReference>
<reference evidence="3" key="2">
    <citation type="submission" date="2021-04" db="EMBL/GenBank/DDBJ databases">
        <authorList>
            <person name="Gilroy R."/>
        </authorList>
    </citation>
    <scope>NUCLEOTIDE SEQUENCE</scope>
    <source>
        <strain evidence="3">ChiSxjej6B18-287</strain>
    </source>
</reference>
<name>A0A9D2SJS0_9FIRM</name>
<dbReference type="PROSITE" id="PS50011">
    <property type="entry name" value="PROTEIN_KINASE_DOM"/>
    <property type="match status" value="1"/>
</dbReference>
<dbReference type="InterPro" id="IPR008266">
    <property type="entry name" value="Tyr_kinase_AS"/>
</dbReference>
<keyword evidence="3" id="KW-0418">Kinase</keyword>
<sequence>MRQSHKPVIFLRKAGEYTVEKRLGQGRYGICYLAKDSQNRPVVLKYFRQNTRKHYWDYVQWEAVVLSGLSHPSVPEFLGVINEGRRYFFVLEYMPGDSLKSLLFQKHRQFSSEEIFQIGNQLLEVLLYVHSRSVVHGDISISNVLYDGHQISLLDFGLSAYTGLEGLERDLDYACFGNLLLYLLYSGYRGEKRGAWYEELPLTEGQKDFLKRLLGLKNRFTDTETVRKEFIRNFSLKQ</sequence>
<dbReference type="Proteomes" id="UP000823893">
    <property type="component" value="Unassembled WGS sequence"/>
</dbReference>
<keyword evidence="1" id="KW-0067">ATP-binding</keyword>
<dbReference type="PANTHER" id="PTHR24345">
    <property type="entry name" value="SERINE/THREONINE-PROTEIN KINASE PLK"/>
    <property type="match status" value="1"/>
</dbReference>
<gene>
    <name evidence="3" type="ORF">H9935_07340</name>
</gene>
<protein>
    <submittedName>
        <fullName evidence="3">Protein kinase family protein</fullName>
    </submittedName>
</protein>
<dbReference type="Gene3D" id="1.10.510.10">
    <property type="entry name" value="Transferase(Phosphotransferase) domain 1"/>
    <property type="match status" value="1"/>
</dbReference>
<keyword evidence="1" id="KW-0547">Nucleotide-binding</keyword>
<feature type="binding site" evidence="1">
    <location>
        <position position="45"/>
    </location>
    <ligand>
        <name>ATP</name>
        <dbReference type="ChEBI" id="CHEBI:30616"/>
    </ligand>
</feature>
<dbReference type="GO" id="GO:0004672">
    <property type="term" value="F:protein kinase activity"/>
    <property type="evidence" value="ECO:0007669"/>
    <property type="project" value="InterPro"/>
</dbReference>
<feature type="domain" description="Protein kinase" evidence="2">
    <location>
        <begin position="17"/>
        <end position="238"/>
    </location>
</feature>
<dbReference type="CDD" id="cd00180">
    <property type="entry name" value="PKc"/>
    <property type="match status" value="1"/>
</dbReference>
<dbReference type="AlphaFoldDB" id="A0A9D2SJS0"/>
<dbReference type="InterPro" id="IPR000719">
    <property type="entry name" value="Prot_kinase_dom"/>
</dbReference>
<reference evidence="3" key="1">
    <citation type="journal article" date="2021" name="PeerJ">
        <title>Extensive microbial diversity within the chicken gut microbiome revealed by metagenomics and culture.</title>
        <authorList>
            <person name="Gilroy R."/>
            <person name="Ravi A."/>
            <person name="Getino M."/>
            <person name="Pursley I."/>
            <person name="Horton D.L."/>
            <person name="Alikhan N.F."/>
            <person name="Baker D."/>
            <person name="Gharbi K."/>
            <person name="Hall N."/>
            <person name="Watson M."/>
            <person name="Adriaenssens E.M."/>
            <person name="Foster-Nyarko E."/>
            <person name="Jarju S."/>
            <person name="Secka A."/>
            <person name="Antonio M."/>
            <person name="Oren A."/>
            <person name="Chaudhuri R.R."/>
            <person name="La Ragione R."/>
            <person name="Hildebrand F."/>
            <person name="Pallen M.J."/>
        </authorList>
    </citation>
    <scope>NUCLEOTIDE SEQUENCE</scope>
    <source>
        <strain evidence="3">ChiSxjej6B18-287</strain>
    </source>
</reference>
<dbReference type="PROSITE" id="PS00109">
    <property type="entry name" value="PROTEIN_KINASE_TYR"/>
    <property type="match status" value="1"/>
</dbReference>
<evidence type="ECO:0000313" key="3">
    <source>
        <dbReference type="EMBL" id="HJC10617.1"/>
    </source>
</evidence>
<dbReference type="SUPFAM" id="SSF56112">
    <property type="entry name" value="Protein kinase-like (PK-like)"/>
    <property type="match status" value="1"/>
</dbReference>
<keyword evidence="3" id="KW-0808">Transferase</keyword>
<accession>A0A9D2SJS0</accession>
<evidence type="ECO:0000313" key="4">
    <source>
        <dbReference type="Proteomes" id="UP000823893"/>
    </source>
</evidence>
<dbReference type="EMBL" id="DWWV01000093">
    <property type="protein sequence ID" value="HJC10617.1"/>
    <property type="molecule type" value="Genomic_DNA"/>
</dbReference>
<dbReference type="GO" id="GO:0005524">
    <property type="term" value="F:ATP binding"/>
    <property type="evidence" value="ECO:0007669"/>
    <property type="project" value="UniProtKB-UniRule"/>
</dbReference>
<dbReference type="Pfam" id="PF00069">
    <property type="entry name" value="Pkinase"/>
    <property type="match status" value="1"/>
</dbReference>
<evidence type="ECO:0000259" key="2">
    <source>
        <dbReference type="PROSITE" id="PS50011"/>
    </source>
</evidence>
<organism evidence="3 4">
    <name type="scientific">Candidatus Blautia merdigallinarum</name>
    <dbReference type="NCBI Taxonomy" id="2838495"/>
    <lineage>
        <taxon>Bacteria</taxon>
        <taxon>Bacillati</taxon>
        <taxon>Bacillota</taxon>
        <taxon>Clostridia</taxon>
        <taxon>Lachnospirales</taxon>
        <taxon>Lachnospiraceae</taxon>
        <taxon>Blautia</taxon>
    </lineage>
</organism>
<comment type="caution">
    <text evidence="3">The sequence shown here is derived from an EMBL/GenBank/DDBJ whole genome shotgun (WGS) entry which is preliminary data.</text>
</comment>
<dbReference type="PROSITE" id="PS00107">
    <property type="entry name" value="PROTEIN_KINASE_ATP"/>
    <property type="match status" value="1"/>
</dbReference>
<proteinExistence type="predicted"/>
<dbReference type="InterPro" id="IPR011009">
    <property type="entry name" value="Kinase-like_dom_sf"/>
</dbReference>